<gene>
    <name evidence="1" type="ORF">CFOL_v3_25384</name>
</gene>
<dbReference type="CDD" id="cd00303">
    <property type="entry name" value="retropepsin_like"/>
    <property type="match status" value="1"/>
</dbReference>
<accession>A0A1Q3CP99</accession>
<proteinExistence type="predicted"/>
<dbReference type="InterPro" id="IPR021109">
    <property type="entry name" value="Peptidase_aspartic_dom_sf"/>
</dbReference>
<dbReference type="AlphaFoldDB" id="A0A1Q3CP99"/>
<evidence type="ECO:0008006" key="3">
    <source>
        <dbReference type="Google" id="ProtNLM"/>
    </source>
</evidence>
<feature type="non-terminal residue" evidence="1">
    <location>
        <position position="1"/>
    </location>
</feature>
<comment type="caution">
    <text evidence="1">The sequence shown here is derived from an EMBL/GenBank/DDBJ whole genome shotgun (WGS) entry which is preliminary data.</text>
</comment>
<dbReference type="OrthoDB" id="1689957at2759"/>
<dbReference type="Gene3D" id="2.40.70.10">
    <property type="entry name" value="Acid Proteases"/>
    <property type="match status" value="1"/>
</dbReference>
<sequence>NIFRTRFLCGGKVCNVIFDGGSVENIIARDAVEKLKLPIEKHPYPFKISWFQKGNEVLVTSRCLVKFTMGDNLKDEALCDIVPMDACHVLLGRPWLYDHDMVHCTKPNTYSFQRAKKNYTLHLPKEEISKPHNESSVNGFLTNKVAAGKFEFQIKEVGVMYALVGNIVTEDQFVEFDKYPLEIQGLLKDFKELVIDDLRGGLPPMRSIQHAIDLVPGAALPNLPAYRMPLV</sequence>
<dbReference type="PANTHER" id="PTHR35046">
    <property type="entry name" value="ZINC KNUCKLE (CCHC-TYPE) FAMILY PROTEIN"/>
    <property type="match status" value="1"/>
</dbReference>
<dbReference type="EMBL" id="BDDD01002518">
    <property type="protein sequence ID" value="GAV81931.1"/>
    <property type="molecule type" value="Genomic_DNA"/>
</dbReference>
<organism evidence="1 2">
    <name type="scientific">Cephalotus follicularis</name>
    <name type="common">Albany pitcher plant</name>
    <dbReference type="NCBI Taxonomy" id="3775"/>
    <lineage>
        <taxon>Eukaryota</taxon>
        <taxon>Viridiplantae</taxon>
        <taxon>Streptophyta</taxon>
        <taxon>Embryophyta</taxon>
        <taxon>Tracheophyta</taxon>
        <taxon>Spermatophyta</taxon>
        <taxon>Magnoliopsida</taxon>
        <taxon>eudicotyledons</taxon>
        <taxon>Gunneridae</taxon>
        <taxon>Pentapetalae</taxon>
        <taxon>rosids</taxon>
        <taxon>fabids</taxon>
        <taxon>Oxalidales</taxon>
        <taxon>Cephalotaceae</taxon>
        <taxon>Cephalotus</taxon>
    </lineage>
</organism>
<name>A0A1Q3CP99_CEPFO</name>
<evidence type="ECO:0000313" key="2">
    <source>
        <dbReference type="Proteomes" id="UP000187406"/>
    </source>
</evidence>
<keyword evidence="2" id="KW-1185">Reference proteome</keyword>
<reference evidence="2" key="1">
    <citation type="submission" date="2016-04" db="EMBL/GenBank/DDBJ databases">
        <title>Cephalotus genome sequencing.</title>
        <authorList>
            <person name="Fukushima K."/>
            <person name="Hasebe M."/>
            <person name="Fang X."/>
        </authorList>
    </citation>
    <scope>NUCLEOTIDE SEQUENCE [LARGE SCALE GENOMIC DNA]</scope>
    <source>
        <strain evidence="2">cv. St1</strain>
    </source>
</reference>
<dbReference type="InParanoid" id="A0A1Q3CP99"/>
<evidence type="ECO:0000313" key="1">
    <source>
        <dbReference type="EMBL" id="GAV81931.1"/>
    </source>
</evidence>
<dbReference type="PANTHER" id="PTHR35046:SF26">
    <property type="entry name" value="RNA-DIRECTED DNA POLYMERASE"/>
    <property type="match status" value="1"/>
</dbReference>
<protein>
    <recommendedName>
        <fullName evidence="3">RVP_2 domain-containing protein</fullName>
    </recommendedName>
</protein>
<dbReference type="Proteomes" id="UP000187406">
    <property type="component" value="Unassembled WGS sequence"/>
</dbReference>